<accession>A0A6J6DHS8</accession>
<evidence type="ECO:0000313" key="2">
    <source>
        <dbReference type="EMBL" id="CAB4563667.1"/>
    </source>
</evidence>
<dbReference type="AlphaFoldDB" id="A0A6J6DHS8"/>
<keyword evidence="1" id="KW-1133">Transmembrane helix</keyword>
<evidence type="ECO:0000256" key="1">
    <source>
        <dbReference type="SAM" id="Phobius"/>
    </source>
</evidence>
<feature type="transmembrane region" description="Helical" evidence="1">
    <location>
        <begin position="512"/>
        <end position="533"/>
    </location>
</feature>
<sequence length="544" mass="56681">MAVSTDISLAVNDVGRSWGVVGVNADIEANGVAVAVARSALVWEPVAVPARTSVATIVPLVAPANPDAFIATSELETLMRPGGLLDTQLTAASGASGVAVDPRIVASIVRAGESAPQSLTDWLARLQSLSQPSIQLQYADADFALEGQVGFSQTVAFGVEDVPSLRDGQLASAWSPTIANAFWAEPNTLTSPSLAAVRAAQPRGGSAPVTLFAGSHNADAAEATHVDLFTSPSEASFTTVVVNDAFTESLRAAESAATEEQWLRSSAEIGAYLAVLASSGGGQLVGGFSRELLAEESYRTSQTMSYIASLPWAEPMSILSPLESPSTETTLKETPASDARLVGGLSVFSNYSSLVDFSEAASSPDSVLAAASRVNLPLLSVAWIREPAPWSEALESLTASTRDYLDTVRFGLTSTINMVGGQASIPITIINGHPFDVTVVVRAVPSNPRLSVGESQLVTISAESQGTVKVPVSARVGNGNVDLALSMWTESGYSVGRDVLVPVRVRADWEGFGLVIIAVLFVGLVSTGVVRTLRRNRAVVKESS</sequence>
<name>A0A6J6DHS8_9ZZZZ</name>
<keyword evidence="1" id="KW-0472">Membrane</keyword>
<dbReference type="InterPro" id="IPR046112">
    <property type="entry name" value="DUF6049"/>
</dbReference>
<organism evidence="2">
    <name type="scientific">freshwater metagenome</name>
    <dbReference type="NCBI Taxonomy" id="449393"/>
    <lineage>
        <taxon>unclassified sequences</taxon>
        <taxon>metagenomes</taxon>
        <taxon>ecological metagenomes</taxon>
    </lineage>
</organism>
<dbReference type="EMBL" id="CAEZTD010000064">
    <property type="protein sequence ID" value="CAB4563667.1"/>
    <property type="molecule type" value="Genomic_DNA"/>
</dbReference>
<protein>
    <submittedName>
        <fullName evidence="2">Unannotated protein</fullName>
    </submittedName>
</protein>
<proteinExistence type="predicted"/>
<keyword evidence="1" id="KW-0812">Transmembrane</keyword>
<gene>
    <name evidence="2" type="ORF">UFOPK1591_00895</name>
</gene>
<dbReference type="Pfam" id="PF19516">
    <property type="entry name" value="DUF6049"/>
    <property type="match status" value="1"/>
</dbReference>
<reference evidence="2" key="1">
    <citation type="submission" date="2020-05" db="EMBL/GenBank/DDBJ databases">
        <authorList>
            <person name="Chiriac C."/>
            <person name="Salcher M."/>
            <person name="Ghai R."/>
            <person name="Kavagutti S V."/>
        </authorList>
    </citation>
    <scope>NUCLEOTIDE SEQUENCE</scope>
</reference>